<feature type="domain" description="RNA polymerase sigma factor 70 region 4 type 2" evidence="1">
    <location>
        <begin position="99"/>
        <end position="139"/>
    </location>
</feature>
<dbReference type="NCBIfam" id="TIGR01636">
    <property type="entry name" value="phage_rinA"/>
    <property type="match status" value="1"/>
</dbReference>
<evidence type="ECO:0000313" key="2">
    <source>
        <dbReference type="EMBL" id="AEG16995.1"/>
    </source>
</evidence>
<dbReference type="InterPro" id="IPR013324">
    <property type="entry name" value="RNA_pol_sigma_r3/r4-like"/>
</dbReference>
<name>A0AAU8PG36_DESK7</name>
<evidence type="ECO:0000313" key="3">
    <source>
        <dbReference type="Proteomes" id="UP000009229"/>
    </source>
</evidence>
<reference evidence="3" key="1">
    <citation type="submission" date="2011-05" db="EMBL/GenBank/DDBJ databases">
        <title>Complete sequence of Desulfotomaculum kuznetsovii DSM 6115.</title>
        <authorList>
            <person name="Lucas S."/>
            <person name="Han J."/>
            <person name="Lapidus A."/>
            <person name="Cheng J.-F."/>
            <person name="Goodwin L."/>
            <person name="Pitluck S."/>
            <person name="Peters L."/>
            <person name="Mikhailova N."/>
            <person name="Lu M."/>
            <person name="Saunders E."/>
            <person name="Han C."/>
            <person name="Tapia R."/>
            <person name="Land M."/>
            <person name="Hauser L."/>
            <person name="Kyrpides N."/>
            <person name="Ivanova N."/>
            <person name="Pagani I."/>
            <person name="Nazina T."/>
            <person name="Ivanova A."/>
            <person name="Parshina S."/>
            <person name="Kuever J."/>
            <person name="Muyzer G."/>
            <person name="Plugge C."/>
            <person name="Stams A."/>
            <person name="Woyke T."/>
        </authorList>
    </citation>
    <scope>NUCLEOTIDE SEQUENCE [LARGE SCALE GENOMIC DNA]</scope>
    <source>
        <strain evidence="3">DSM 6115 / VKM B-1805 / 17</strain>
    </source>
</reference>
<accession>A0AAU8PG36</accession>
<dbReference type="Proteomes" id="UP000009229">
    <property type="component" value="Chromosome"/>
</dbReference>
<dbReference type="EMBL" id="CP002770">
    <property type="protein sequence ID" value="AEG16995.1"/>
    <property type="molecule type" value="Genomic_DNA"/>
</dbReference>
<proteinExistence type="predicted"/>
<dbReference type="InterPro" id="IPR036388">
    <property type="entry name" value="WH-like_DNA-bd_sf"/>
</dbReference>
<dbReference type="GO" id="GO:0016987">
    <property type="term" value="F:sigma factor activity"/>
    <property type="evidence" value="ECO:0007669"/>
    <property type="project" value="InterPro"/>
</dbReference>
<dbReference type="GO" id="GO:0006352">
    <property type="term" value="P:DNA-templated transcription initiation"/>
    <property type="evidence" value="ECO:0007669"/>
    <property type="project" value="InterPro"/>
</dbReference>
<dbReference type="Gene3D" id="1.10.10.10">
    <property type="entry name" value="Winged helix-like DNA-binding domain superfamily/Winged helix DNA-binding domain"/>
    <property type="match status" value="1"/>
</dbReference>
<dbReference type="Pfam" id="PF08281">
    <property type="entry name" value="Sigma70_r4_2"/>
    <property type="match status" value="1"/>
</dbReference>
<dbReference type="AlphaFoldDB" id="A0AAU8PG36"/>
<dbReference type="InterPro" id="IPR013249">
    <property type="entry name" value="RNA_pol_sigma70_r4_t2"/>
</dbReference>
<gene>
    <name evidence="2" type="ordered locus">Desku_3519</name>
</gene>
<dbReference type="GO" id="GO:0003677">
    <property type="term" value="F:DNA binding"/>
    <property type="evidence" value="ECO:0007669"/>
    <property type="project" value="InterPro"/>
</dbReference>
<dbReference type="KEGG" id="dku:Desku_3519"/>
<dbReference type="SUPFAM" id="SSF88659">
    <property type="entry name" value="Sigma3 and sigma4 domains of RNA polymerase sigma factors"/>
    <property type="match status" value="1"/>
</dbReference>
<evidence type="ECO:0000259" key="1">
    <source>
        <dbReference type="Pfam" id="PF08281"/>
    </source>
</evidence>
<sequence>MGGWGNLAVYSKLDEGGLQLSTLPAYIRRFCKDVLRQYPLFKQELAALEEEKKAVAESLPVATWREAASRQAIGDPTSRQAFRLLRLEERWRQVRFYAQAVEDLLAYLEEEQRKLVELHFFDGYPPWRVAQELGMSESSFFRYEKEILTLLAHRLGL</sequence>
<protein>
    <submittedName>
        <fullName evidence="2">Phage transcriptional regulator, RinA family</fullName>
    </submittedName>
</protein>
<keyword evidence="3" id="KW-1185">Reference proteome</keyword>
<dbReference type="InterPro" id="IPR006523">
    <property type="entry name" value="RinA"/>
</dbReference>
<organism evidence="2 3">
    <name type="scientific">Desulfofundulus kuznetsovii (strain DSM 6115 / VKM B-1805 / 17)</name>
    <name type="common">Desulfotomaculum kuznetsovii</name>
    <dbReference type="NCBI Taxonomy" id="760568"/>
    <lineage>
        <taxon>Bacteria</taxon>
        <taxon>Bacillati</taxon>
        <taxon>Bacillota</taxon>
        <taxon>Clostridia</taxon>
        <taxon>Eubacteriales</taxon>
        <taxon>Peptococcaceae</taxon>
        <taxon>Desulfofundulus</taxon>
    </lineage>
</organism>